<evidence type="ECO:0000313" key="6">
    <source>
        <dbReference type="Proteomes" id="UP001166052"/>
    </source>
</evidence>
<feature type="compositionally biased region" description="Polar residues" evidence="2">
    <location>
        <begin position="2131"/>
        <end position="2144"/>
    </location>
</feature>
<feature type="region of interest" description="Disordered" evidence="2">
    <location>
        <begin position="2836"/>
        <end position="2857"/>
    </location>
</feature>
<feature type="region of interest" description="Disordered" evidence="2">
    <location>
        <begin position="2006"/>
        <end position="2034"/>
    </location>
</feature>
<comment type="caution">
    <text evidence="5">The sequence shown here is derived from an EMBL/GenBank/DDBJ whole genome shotgun (WGS) entry which is preliminary data.</text>
</comment>
<feature type="region of interest" description="Disordered" evidence="2">
    <location>
        <begin position="1250"/>
        <end position="1287"/>
    </location>
</feature>
<proteinExistence type="predicted"/>
<feature type="compositionally biased region" description="Basic residues" evidence="2">
    <location>
        <begin position="844"/>
        <end position="860"/>
    </location>
</feature>
<feature type="compositionally biased region" description="Polar residues" evidence="2">
    <location>
        <begin position="883"/>
        <end position="895"/>
    </location>
</feature>
<gene>
    <name evidence="5" type="primary">Son</name>
    <name evidence="5" type="ORF">GTO92_0021954</name>
</gene>
<feature type="compositionally biased region" description="Polar residues" evidence="2">
    <location>
        <begin position="414"/>
        <end position="442"/>
    </location>
</feature>
<evidence type="ECO:0000259" key="4">
    <source>
        <dbReference type="PROSITE" id="PS50174"/>
    </source>
</evidence>
<feature type="compositionally biased region" description="Basic residues" evidence="2">
    <location>
        <begin position="85"/>
        <end position="109"/>
    </location>
</feature>
<feature type="domain" description="G-patch" evidence="4">
    <location>
        <begin position="2963"/>
        <end position="3002"/>
    </location>
</feature>
<dbReference type="InterPro" id="IPR000467">
    <property type="entry name" value="G_patch_dom"/>
</dbReference>
<feature type="region of interest" description="Disordered" evidence="2">
    <location>
        <begin position="1"/>
        <end position="195"/>
    </location>
</feature>
<feature type="compositionally biased region" description="Basic residues" evidence="2">
    <location>
        <begin position="518"/>
        <end position="837"/>
    </location>
</feature>
<feature type="compositionally biased region" description="Basic residues" evidence="2">
    <location>
        <begin position="2411"/>
        <end position="2436"/>
    </location>
</feature>
<dbReference type="Pfam" id="PF17069">
    <property type="entry name" value="RSRP"/>
    <property type="match status" value="1"/>
</dbReference>
<feature type="compositionally biased region" description="Basic and acidic residues" evidence="2">
    <location>
        <begin position="869"/>
        <end position="882"/>
    </location>
</feature>
<feature type="compositionally biased region" description="Low complexity" evidence="2">
    <location>
        <begin position="924"/>
        <end position="935"/>
    </location>
</feature>
<evidence type="ECO:0000259" key="3">
    <source>
        <dbReference type="PROSITE" id="PS50137"/>
    </source>
</evidence>
<dbReference type="SUPFAM" id="SSF54768">
    <property type="entry name" value="dsRNA-binding domain-like"/>
    <property type="match status" value="1"/>
</dbReference>
<evidence type="ECO:0000313" key="5">
    <source>
        <dbReference type="EMBL" id="MBN3293376.1"/>
    </source>
</evidence>
<feature type="compositionally biased region" description="Basic and acidic residues" evidence="2">
    <location>
        <begin position="1515"/>
        <end position="1531"/>
    </location>
</feature>
<feature type="region of interest" description="Disordered" evidence="2">
    <location>
        <begin position="2314"/>
        <end position="2333"/>
    </location>
</feature>
<feature type="compositionally biased region" description="Polar residues" evidence="2">
    <location>
        <begin position="1630"/>
        <end position="1642"/>
    </location>
</feature>
<feature type="compositionally biased region" description="Low complexity" evidence="2">
    <location>
        <begin position="2524"/>
        <end position="2537"/>
    </location>
</feature>
<feature type="compositionally biased region" description="Basic and acidic residues" evidence="2">
    <location>
        <begin position="1"/>
        <end position="13"/>
    </location>
</feature>
<dbReference type="Pfam" id="PF01585">
    <property type="entry name" value="G-patch"/>
    <property type="match status" value="1"/>
</dbReference>
<dbReference type="InterPro" id="IPR014720">
    <property type="entry name" value="dsRBD_dom"/>
</dbReference>
<feature type="region of interest" description="Disordered" evidence="2">
    <location>
        <begin position="216"/>
        <end position="282"/>
    </location>
</feature>
<feature type="compositionally biased region" description="Polar residues" evidence="2">
    <location>
        <begin position="905"/>
        <end position="914"/>
    </location>
</feature>
<feature type="compositionally biased region" description="Basic residues" evidence="2">
    <location>
        <begin position="487"/>
        <end position="510"/>
    </location>
</feature>
<feature type="compositionally biased region" description="Basic and acidic residues" evidence="2">
    <location>
        <begin position="1685"/>
        <end position="1699"/>
    </location>
</feature>
<feature type="region of interest" description="Disordered" evidence="2">
    <location>
        <begin position="1606"/>
        <end position="1642"/>
    </location>
</feature>
<feature type="compositionally biased region" description="Basic residues" evidence="2">
    <location>
        <begin position="226"/>
        <end position="245"/>
    </location>
</feature>
<feature type="compositionally biased region" description="Basic residues" evidence="2">
    <location>
        <begin position="2444"/>
        <end position="2523"/>
    </location>
</feature>
<feature type="region of interest" description="Disordered" evidence="2">
    <location>
        <begin position="2371"/>
        <end position="2702"/>
    </location>
</feature>
<protein>
    <submittedName>
        <fullName evidence="5">SON protein</fullName>
    </submittedName>
</protein>
<dbReference type="InterPro" id="IPR032922">
    <property type="entry name" value="SON"/>
</dbReference>
<feature type="compositionally biased region" description="Basic and acidic residues" evidence="2">
    <location>
        <begin position="71"/>
        <end position="84"/>
    </location>
</feature>
<feature type="region of interest" description="Disordered" evidence="2">
    <location>
        <begin position="1685"/>
        <end position="1741"/>
    </location>
</feature>
<feature type="region of interest" description="Disordered" evidence="2">
    <location>
        <begin position="2714"/>
        <end position="2748"/>
    </location>
</feature>
<feature type="compositionally biased region" description="Basic and acidic residues" evidence="2">
    <location>
        <begin position="936"/>
        <end position="948"/>
    </location>
</feature>
<feature type="compositionally biased region" description="Polar residues" evidence="2">
    <location>
        <begin position="1470"/>
        <end position="1486"/>
    </location>
</feature>
<sequence length="3064" mass="344515">MSKIREIEDEGQHSSDIQSNGRMNPEQENDVASGEVNPTEQKVEKVQTLTTDTQGNTQPGHKSTAEVMPIGEEKGNKGEGETPRKKNKKHKKHKNKKKKKKKKEGKKSRSNSSSESGAESDVELRLRSSVKNDGQPNAEAVSVVKQKIGSDAVATEDTPALQAAQAEPMTPKMEHVPPGTVEAQKNAKPGKNNAICPTHRHFVFFTISKSYQLSHGEQIQSEVTKSKPKKQKKHASKKKKKKKKKEEKEELVSRSRSEDTSGSGTESESESKHSKTVPREASVQTAYNLKDTNMPLADSVQAVEICKQDEFGPIPPPATDNFSVHSYEIFPTSNTDTYQKQASSLLGEPMNITASGDAVDFTTCGELAKTGKTQVEQVLNTCEDGNILDKSHIVSKIDHKEIKFEKGHSESPLKDSSSIYSPPKDNYSSSASQSCVKNTSGTSPLRSSSLRKSESLPKSKSRLSSSRSDKSKSKSLSPLKVGGRSKSPPHKRARHSKSRSRSRSVSHRQIKQIQTRSQGRRRISKSRSLSKTRRSKSRSLTRIHQSRSRTPRHNKRSNSRSLVRTKRSKSRSDKKTRRSVSRSPRRKRSTSRSPKRKKSKSQSPRRKRSESRSVRRWKSKSRSPRRRRSESRSLRRRRSKSRSQRRGRSRSSRWRRSKSRSVRRRRSDSRSTGRNRSKSHSERRHRSASRSARRHRSASRSTRRHRSNSRSARRHRSKSRSPRRHRSKSHSPRRHRSRSRSLRRHRSRSRSLRRHRSRSRSLRRRRSRTRSSRRHKSKSRSPRRNRSRSRSAPRRNRSRSRSARRNRSRSRSAWRNRSRSRSTRRNRSRSHSPRRNRSQSLSPQRKKSRSPSPKRNRSKSKSQTPKQNTEPKSRSPKRDKCSETTSPAKKSSKGKSTAESRRPESTSLTQVRQSKSPKRNETKSQFSNRSTNSRSRSSERQEYSKSCHPEGLTKSISPKRTEEVEMPLSINFAVSECVETSPSVNQAKSESPATLIPKSPLSEMNLLKEKSPEKDPCCKSMSPDSMYGIEPDTFSTIVPPPLQDSISAPPPCSETISNLAFQCATADQHSEENPHLVKKPSELESCLAADCGVSLFSQSEFHPDLTPSDVKMQSPETTAILSKEQIPEPITAVEDVVESVSILNADYLNPDSIIPKDSSASVSLINPVPCVPLETKTEHTFPSQIHSWPLFPQSSVSSQLDYSEKFPKSSSTVGGKSKCSSRINPVFLSTVQGRLKFDFVTNLDCKSKSKQERSSQLKTPKIPASKQESNVSMPSSDIHLKSQSSTGHYSSSIVPATYGVQLEHKPDLPLYTNSVALSICSNSSSQAEAQVGPPTQPQKFSSELCQPSFKTDRDSKVASTVNESCLSWKDNTDRKYMTPESTYSVEAGIDIKSMNTQKTGINSMVPDEERGTCLYDAYVDHIDKPHTKESSTSSFKVDISKTSAIDQRQNSPNKANTDPVVSSPRRDEWTSPTKKNTDSSTISSNLMKFPSPNKASVDSKDTSPSIERCPSPMKTDTDSKAVSPDRERWDSLSKGGTDSKGVSPVREMWTPPFRTCTNSKDVSPSRDIWLLPYKTDTESKDPTCITSPNEADTECNDTFASRERWTSFSKNDADSKDVSPNRDKWESPTKVDTSCKTSPLRQSWTSPFKTDTYSKEISPCREIWASPSKTDTDSKDMCLIRERWESPSKTDTDSKEISPVRESWTSPLRTDTDSKDMSSVGERLSPYRTDNDSKGVSPVEERWASPFRSDIDPKSLSSVEERYMSPCRTDVYFKDASPYTDDSKDICPVEEPWITSCKKNVDKDISDSCLSSSQSHGDFKGMSSAAESWISDSTVVTSKDVPSVIETCQSPYSADTDSKGITEKCSSSGRDDMSVIKAKYSSPDTDPTLVHPVLNLCLSTFKTILDSTHAEDTGPASQIVTALKSASPIGSPFNTDKDEECIPAVCKMRSVPRADMVEVIKPLLQTKHHGECTTSFRKRRSTSHDEFPEDAYQVKDNFLPSCKAESDQNQFKTDKKHKSSVKEVSPESDEQCTSGFKSHVDEICSPGEDTNKAFVDKRMEKHLTSFCDAELHEERVSDACATEVAEKVCGKIHPCPTVMNEERTFFVNENSSIPTQAESRNSEKDVELSDSELNTSEVQNSEESMSSHDKTIVPLRSYTLTAEHSEIISSPVHSANDEHNSCENRTSRPCQVQKELEHIPHNGQISYPYQKEVHLSQTGEMYSPCASFANVKDSSPKKEQSADEQFSEKLCSERENVSDISCTYPPCDLLHLEHLPHTTEVCPASQAVPGVDLVPPVKEDPSIYQTECRIQHETPVRESYSLPPPPPPPLDSEVSCITQECSSKAVFDSAFITPASEEMLNTSELNLKDLKCKSPVNERSKSSTPSTSKSMFEPTTKANRSKSRSPSTNKRIYRTRRSKSRSPPLKKHTKYSRQRRSNSTTPAKKGRSKSRSRSKNKKSKSRSPAKKKRSKSKSLSRKRRSRSRSPVRKKSRSRSSARKKSRSRSPARKKSRSRSPARKKKSKSVSPVRIRSKSLSPIRKRSKSRSPVRKKISRSRTPNKKRRSRSRSPAKKKRTRSRSLTRTRQSKSRSPKRKRSRSRSTRKRYSRSPKKTKRSKSRSPTRKRRSKSADKNKRSKSRSLSRSNIRQKRSRSKKRSRTRSLSKHRKKSRSVSRDRKSRSPERRRRSSSRDTFRRGGRSRYRSRSIDRWRRSRSFNRRRAASRSPVLLLRRRRSGSRNRRSPSKTPPRLTELDKAQLLEIAKANAAAMCAKAGMPIPDSLKPAAILQLPLPPPVPQLVEEKKKVVQKASVITIQELTENASVKPAAKTEVALTKEFPVSSGSQHRKKEGDGAYGEWVPVDKGTEKENKDNVFSDTPVQPVDITLAMTERAMAQKRLLENPFDVDAICMLSRAQEQVDAWAQSNNLPGRFTGSTGAQVLSSEELSSSGPQAWIRKDQFLRAAPVAGGVGEFLMKKMGWREGEGLGKNREGNVEPILIDFKTDRKVMKCHLLCSSQVMINGKEYKPSMASPNKKHAKAMAATAALQAMGQVSRDGIPNGPTFTSATN</sequence>
<feature type="compositionally biased region" description="Basic residues" evidence="2">
    <location>
        <begin position="2538"/>
        <end position="2626"/>
    </location>
</feature>
<feature type="non-terminal residue" evidence="5">
    <location>
        <position position="1"/>
    </location>
</feature>
<feature type="compositionally biased region" description="Basic and acidic residues" evidence="2">
    <location>
        <begin position="2371"/>
        <end position="2381"/>
    </location>
</feature>
<evidence type="ECO:0000256" key="1">
    <source>
        <dbReference type="PROSITE-ProRule" id="PRU00266"/>
    </source>
</evidence>
<keyword evidence="6" id="KW-1185">Reference proteome</keyword>
<feature type="compositionally biased region" description="Basic and acidic residues" evidence="2">
    <location>
        <begin position="1606"/>
        <end position="1629"/>
    </location>
</feature>
<evidence type="ECO:0000256" key="2">
    <source>
        <dbReference type="SAM" id="MobiDB-lite"/>
    </source>
</evidence>
<keyword evidence="1" id="KW-0694">RNA-binding</keyword>
<dbReference type="PANTHER" id="PTHR46528">
    <property type="entry name" value="PROTEIN SON"/>
    <property type="match status" value="1"/>
</dbReference>
<feature type="non-terminal residue" evidence="5">
    <location>
        <position position="3064"/>
    </location>
</feature>
<accession>A0ABS2Z5B4</accession>
<feature type="domain" description="DRBM" evidence="3">
    <location>
        <begin position="3013"/>
        <end position="3047"/>
    </location>
</feature>
<feature type="compositionally biased region" description="Basic residues" evidence="2">
    <location>
        <begin position="2728"/>
        <end position="2741"/>
    </location>
</feature>
<feature type="compositionally biased region" description="Polar residues" evidence="2">
    <location>
        <begin position="1266"/>
        <end position="1287"/>
    </location>
</feature>
<feature type="compositionally biased region" description="Polar residues" evidence="2">
    <location>
        <begin position="1443"/>
        <end position="1460"/>
    </location>
</feature>
<feature type="compositionally biased region" description="Basic and acidic residues" evidence="2">
    <location>
        <begin position="246"/>
        <end position="259"/>
    </location>
</feature>
<reference evidence="5" key="1">
    <citation type="journal article" date="2021" name="Cell">
        <title>Tracing the genetic footprints of vertebrate landing in non-teleost ray-finned fishes.</title>
        <authorList>
            <person name="Bi X."/>
            <person name="Wang K."/>
            <person name="Yang L."/>
            <person name="Pan H."/>
            <person name="Jiang H."/>
            <person name="Wei Q."/>
            <person name="Fang M."/>
            <person name="Yu H."/>
            <person name="Zhu C."/>
            <person name="Cai Y."/>
            <person name="He Y."/>
            <person name="Gan X."/>
            <person name="Zeng H."/>
            <person name="Yu D."/>
            <person name="Zhu Y."/>
            <person name="Jiang H."/>
            <person name="Qiu Q."/>
            <person name="Yang H."/>
            <person name="Zhang Y.E."/>
            <person name="Wang W."/>
            <person name="Zhu M."/>
            <person name="He S."/>
            <person name="Zhang G."/>
        </authorList>
    </citation>
    <scope>NUCLEOTIDE SEQUENCE</scope>
    <source>
        <strain evidence="5">Bchr_001</strain>
    </source>
</reference>
<feature type="compositionally biased region" description="Basic residues" evidence="2">
    <location>
        <begin position="2633"/>
        <end position="2670"/>
    </location>
</feature>
<dbReference type="PROSITE" id="PS50174">
    <property type="entry name" value="G_PATCH"/>
    <property type="match status" value="1"/>
</dbReference>
<feature type="region of interest" description="Disordered" evidence="2">
    <location>
        <begin position="1443"/>
        <end position="1562"/>
    </location>
</feature>
<dbReference type="Proteomes" id="UP001166052">
    <property type="component" value="Unassembled WGS sequence"/>
</dbReference>
<dbReference type="PANTHER" id="PTHR46528:SF1">
    <property type="entry name" value="PROTEIN SON"/>
    <property type="match status" value="1"/>
</dbReference>
<feature type="region of interest" description="Disordered" evidence="2">
    <location>
        <begin position="2111"/>
        <end position="2150"/>
    </location>
</feature>
<dbReference type="SMART" id="SM00443">
    <property type="entry name" value="G_patch"/>
    <property type="match status" value="1"/>
</dbReference>
<dbReference type="PROSITE" id="PS50137">
    <property type="entry name" value="DS_RBD"/>
    <property type="match status" value="1"/>
</dbReference>
<name>A0ABS2Z5B4_POLSE</name>
<organism evidence="5 6">
    <name type="scientific">Polypterus senegalus</name>
    <name type="common">Senegal bichir</name>
    <dbReference type="NCBI Taxonomy" id="55291"/>
    <lineage>
        <taxon>Eukaryota</taxon>
        <taxon>Metazoa</taxon>
        <taxon>Chordata</taxon>
        <taxon>Craniata</taxon>
        <taxon>Vertebrata</taxon>
        <taxon>Euteleostomi</taxon>
        <taxon>Actinopterygii</taxon>
        <taxon>Polypteriformes</taxon>
        <taxon>Polypteridae</taxon>
        <taxon>Polypterus</taxon>
    </lineage>
</organism>
<feature type="compositionally biased region" description="Basic and acidic residues" evidence="2">
    <location>
        <begin position="2671"/>
        <end position="2680"/>
    </location>
</feature>
<feature type="compositionally biased region" description="Polar residues" evidence="2">
    <location>
        <begin position="47"/>
        <end position="61"/>
    </location>
</feature>
<dbReference type="EMBL" id="JAAWVN010021273">
    <property type="protein sequence ID" value="MBN3293376.1"/>
    <property type="molecule type" value="Genomic_DNA"/>
</dbReference>
<feature type="region of interest" description="Disordered" evidence="2">
    <location>
        <begin position="405"/>
        <end position="962"/>
    </location>
</feature>
<feature type="compositionally biased region" description="Basic and acidic residues" evidence="2">
    <location>
        <begin position="1729"/>
        <end position="1741"/>
    </location>
</feature>